<evidence type="ECO:0000313" key="1">
    <source>
        <dbReference type="EMBL" id="KAA8545609.1"/>
    </source>
</evidence>
<accession>A0A5J5BRN7</accession>
<dbReference type="Proteomes" id="UP000325577">
    <property type="component" value="Linkage Group LG10"/>
</dbReference>
<name>A0A5J5BRN7_9ASTE</name>
<sequence>MGRAKPVLPVPRIHAVKISCLRPHKRSCRVVNIIPSHGDKAVTSPNRYGTRSAANTFHVHVFFFLYFLGRLGEWWIGREIQGLVDEVHVKL</sequence>
<dbReference type="AlphaFoldDB" id="A0A5J5BRN7"/>
<organism evidence="1 2">
    <name type="scientific">Nyssa sinensis</name>
    <dbReference type="NCBI Taxonomy" id="561372"/>
    <lineage>
        <taxon>Eukaryota</taxon>
        <taxon>Viridiplantae</taxon>
        <taxon>Streptophyta</taxon>
        <taxon>Embryophyta</taxon>
        <taxon>Tracheophyta</taxon>
        <taxon>Spermatophyta</taxon>
        <taxon>Magnoliopsida</taxon>
        <taxon>eudicotyledons</taxon>
        <taxon>Gunneridae</taxon>
        <taxon>Pentapetalae</taxon>
        <taxon>asterids</taxon>
        <taxon>Cornales</taxon>
        <taxon>Nyssaceae</taxon>
        <taxon>Nyssa</taxon>
    </lineage>
</organism>
<gene>
    <name evidence="1" type="ORF">F0562_020393</name>
</gene>
<reference evidence="1 2" key="1">
    <citation type="submission" date="2019-09" db="EMBL/GenBank/DDBJ databases">
        <title>A chromosome-level genome assembly of the Chinese tupelo Nyssa sinensis.</title>
        <authorList>
            <person name="Yang X."/>
            <person name="Kang M."/>
            <person name="Yang Y."/>
            <person name="Xiong H."/>
            <person name="Wang M."/>
            <person name="Zhang Z."/>
            <person name="Wang Z."/>
            <person name="Wu H."/>
            <person name="Ma T."/>
            <person name="Liu J."/>
            <person name="Xi Z."/>
        </authorList>
    </citation>
    <scope>NUCLEOTIDE SEQUENCE [LARGE SCALE GENOMIC DNA]</scope>
    <source>
        <strain evidence="1">J267</strain>
        <tissue evidence="1">Leaf</tissue>
    </source>
</reference>
<proteinExistence type="predicted"/>
<evidence type="ECO:0000313" key="2">
    <source>
        <dbReference type="Proteomes" id="UP000325577"/>
    </source>
</evidence>
<dbReference type="EMBL" id="CM018033">
    <property type="protein sequence ID" value="KAA8545609.1"/>
    <property type="molecule type" value="Genomic_DNA"/>
</dbReference>
<protein>
    <submittedName>
        <fullName evidence="1">Uncharacterized protein</fullName>
    </submittedName>
</protein>
<keyword evidence="2" id="KW-1185">Reference proteome</keyword>